<feature type="domain" description="PIPK" evidence="3">
    <location>
        <begin position="334"/>
        <end position="737"/>
    </location>
</feature>
<dbReference type="GeneID" id="72008211"/>
<feature type="region of interest" description="Disordered" evidence="2">
    <location>
        <begin position="278"/>
        <end position="305"/>
    </location>
</feature>
<dbReference type="CDD" id="cd17303">
    <property type="entry name" value="PIPKc_PIP5K_yeast_like"/>
    <property type="match status" value="1"/>
</dbReference>
<comment type="caution">
    <text evidence="4">The sequence shown here is derived from an EMBL/GenBank/DDBJ whole genome shotgun (WGS) entry which is preliminary data.</text>
</comment>
<feature type="region of interest" description="Disordered" evidence="2">
    <location>
        <begin position="85"/>
        <end position="253"/>
    </location>
</feature>
<feature type="region of interest" description="Disordered" evidence="2">
    <location>
        <begin position="1"/>
        <end position="57"/>
    </location>
</feature>
<keyword evidence="1" id="KW-0418">Kinase</keyword>
<keyword evidence="1" id="KW-0547">Nucleotide-binding</keyword>
<reference evidence="4 5" key="1">
    <citation type="journal article" date="2021" name="Environ. Microbiol.">
        <title>Gene family expansions and transcriptome signatures uncover fungal adaptations to wood decay.</title>
        <authorList>
            <person name="Hage H."/>
            <person name="Miyauchi S."/>
            <person name="Viragh M."/>
            <person name="Drula E."/>
            <person name="Min B."/>
            <person name="Chaduli D."/>
            <person name="Navarro D."/>
            <person name="Favel A."/>
            <person name="Norest M."/>
            <person name="Lesage-Meessen L."/>
            <person name="Balint B."/>
            <person name="Merenyi Z."/>
            <person name="de Eugenio L."/>
            <person name="Morin E."/>
            <person name="Martinez A.T."/>
            <person name="Baldrian P."/>
            <person name="Stursova M."/>
            <person name="Martinez M.J."/>
            <person name="Novotny C."/>
            <person name="Magnuson J.K."/>
            <person name="Spatafora J.W."/>
            <person name="Maurice S."/>
            <person name="Pangilinan J."/>
            <person name="Andreopoulos W."/>
            <person name="LaButti K."/>
            <person name="Hundley H."/>
            <person name="Na H."/>
            <person name="Kuo A."/>
            <person name="Barry K."/>
            <person name="Lipzen A."/>
            <person name="Henrissat B."/>
            <person name="Riley R."/>
            <person name="Ahrendt S."/>
            <person name="Nagy L.G."/>
            <person name="Grigoriev I.V."/>
            <person name="Martin F."/>
            <person name="Rosso M.N."/>
        </authorList>
    </citation>
    <scope>NUCLEOTIDE SEQUENCE [LARGE SCALE GENOMIC DNA]</scope>
    <source>
        <strain evidence="4 5">CIRM-BRFM 1785</strain>
    </source>
</reference>
<feature type="compositionally biased region" description="Polar residues" evidence="2">
    <location>
        <begin position="234"/>
        <end position="245"/>
    </location>
</feature>
<dbReference type="InterPro" id="IPR023610">
    <property type="entry name" value="PInositol-4/5-P-5/4-kinase"/>
</dbReference>
<evidence type="ECO:0000256" key="1">
    <source>
        <dbReference type="PROSITE-ProRule" id="PRU00781"/>
    </source>
</evidence>
<sequence>MVSAVLPVPPPDDSRRPSVFSSATTSYLTAPPPSTSRSSSTHTLGPQASRDPDPMNPLHALALASTQEVHIVKLTNDSVSLEPAPVADNMLHKVGSSSHQASGSTDSTVGPPPPSPPSSVEDVDDIMPPVVAATKSEPMSRLTFEDPAREPRQSTSARNSPNIPFARPQTRSSTDTKGPLTITAPQGTPFPSSPPSPTYAHTSADGFLQAPPLTPLSHKRRNTTGSSSLSSVSTALPTRTKTVHTPNPAHAYSYSHSYSQSHVYDGEDVAATEGLESEMQQQAEQIRRERQSKRQAEKAKAQPQAEGMLTRTMSIVRGPSSRGDDAPLVGNLIGEEHVNYVLMYNMLTGIRTSVSRYQAKIRRPLLRDDYTAANKYSFDIVGNELTPSAKYDFKFKDYAPWVFRELREDYFFLDPADYLVSLTSRYILSELGSPGKSGSFFYFSRDYRFIIKTIHHNEHKFLRGILPLYHEHVRTNPHTLLSRFYGLHRVKLPRGRKIHFVVMNNLFPPHRDIHETYDLKGSTVGREYPEERTRENPRATLKDLNWIHRDKTLELGPEKRALLTEQLRRDSEFLKQLGVMDYSLLVGVHNMRRGNRDNVRSNTLKVFSPDMPAVRRKPTQVKGPRSPDAIAMRRAMRESDPKRLGTATLRLPEEDTTGERQHFLFYQDEGGLRATDEQNENMDLIYYLGVIDILTPYNTKKKVEHFWKGLSADRHKISPVPPQEYGDRFFSFMKAVMRGGEGGGKFLSKSEKVE</sequence>
<name>A0ABQ8KED8_9APHY</name>
<dbReference type="PROSITE" id="PS51455">
    <property type="entry name" value="PIPK"/>
    <property type="match status" value="1"/>
</dbReference>
<protein>
    <submittedName>
        <fullName evidence="4">SAICAR synthase-like protein</fullName>
    </submittedName>
</protein>
<dbReference type="Gene3D" id="3.30.810.10">
    <property type="entry name" value="2-Layer Sandwich"/>
    <property type="match status" value="1"/>
</dbReference>
<evidence type="ECO:0000313" key="4">
    <source>
        <dbReference type="EMBL" id="KAH9836065.1"/>
    </source>
</evidence>
<evidence type="ECO:0000313" key="5">
    <source>
        <dbReference type="Proteomes" id="UP000814176"/>
    </source>
</evidence>
<dbReference type="PANTHER" id="PTHR23086">
    <property type="entry name" value="PHOSPHATIDYLINOSITOL-4-PHOSPHATE 5-KINASE"/>
    <property type="match status" value="1"/>
</dbReference>
<organism evidence="4 5">
    <name type="scientific">Rhodofomes roseus</name>
    <dbReference type="NCBI Taxonomy" id="34475"/>
    <lineage>
        <taxon>Eukaryota</taxon>
        <taxon>Fungi</taxon>
        <taxon>Dikarya</taxon>
        <taxon>Basidiomycota</taxon>
        <taxon>Agaricomycotina</taxon>
        <taxon>Agaricomycetes</taxon>
        <taxon>Polyporales</taxon>
        <taxon>Rhodofomes</taxon>
    </lineage>
</organism>
<evidence type="ECO:0000259" key="3">
    <source>
        <dbReference type="PROSITE" id="PS51455"/>
    </source>
</evidence>
<feature type="compositionally biased region" description="Basic and acidic residues" evidence="2">
    <location>
        <begin position="285"/>
        <end position="300"/>
    </location>
</feature>
<dbReference type="Pfam" id="PF01504">
    <property type="entry name" value="PIP5K"/>
    <property type="match status" value="1"/>
</dbReference>
<gene>
    <name evidence="4" type="ORF">C8Q71DRAFT_858079</name>
</gene>
<accession>A0ABQ8KED8</accession>
<dbReference type="InterPro" id="IPR027483">
    <property type="entry name" value="PInositol-4-P-4/5-kinase_C_sf"/>
</dbReference>
<proteinExistence type="predicted"/>
<keyword evidence="1" id="KW-0808">Transferase</keyword>
<evidence type="ECO:0000256" key="2">
    <source>
        <dbReference type="SAM" id="MobiDB-lite"/>
    </source>
</evidence>
<dbReference type="RefSeq" id="XP_047778350.1">
    <property type="nucleotide sequence ID" value="XM_047927479.1"/>
</dbReference>
<feature type="compositionally biased region" description="Basic and acidic residues" evidence="2">
    <location>
        <begin position="143"/>
        <end position="152"/>
    </location>
</feature>
<dbReference type="SMART" id="SM00330">
    <property type="entry name" value="PIPKc"/>
    <property type="match status" value="1"/>
</dbReference>
<dbReference type="EMBL" id="JADCUA010000011">
    <property type="protein sequence ID" value="KAH9836065.1"/>
    <property type="molecule type" value="Genomic_DNA"/>
</dbReference>
<dbReference type="InterPro" id="IPR002498">
    <property type="entry name" value="PInositol-4-P-4/5-kinase_core"/>
</dbReference>
<keyword evidence="1" id="KW-0067">ATP-binding</keyword>
<dbReference type="PANTHER" id="PTHR23086:SF8">
    <property type="entry name" value="PHOSPHATIDYLINOSITOL 5-PHOSPHATE 4-KINASE, ISOFORM A"/>
    <property type="match status" value="1"/>
</dbReference>
<dbReference type="Gene3D" id="3.30.800.10">
    <property type="entry name" value="Phosphatidylinositol Phosphate Kinase II Beta"/>
    <property type="match status" value="1"/>
</dbReference>
<keyword evidence="5" id="KW-1185">Reference proteome</keyword>
<dbReference type="InterPro" id="IPR027484">
    <property type="entry name" value="PInositol-4-P-5-kinase_N"/>
</dbReference>
<feature type="compositionally biased region" description="Polar residues" evidence="2">
    <location>
        <begin position="153"/>
        <end position="162"/>
    </location>
</feature>
<dbReference type="SUPFAM" id="SSF56104">
    <property type="entry name" value="SAICAR synthase-like"/>
    <property type="match status" value="1"/>
</dbReference>
<dbReference type="Proteomes" id="UP000814176">
    <property type="component" value="Unassembled WGS sequence"/>
</dbReference>